<feature type="transmembrane region" description="Helical" evidence="6">
    <location>
        <begin position="387"/>
        <end position="420"/>
    </location>
</feature>
<feature type="transmembrane region" description="Helical" evidence="6">
    <location>
        <begin position="97"/>
        <end position="123"/>
    </location>
</feature>
<proteinExistence type="predicted"/>
<evidence type="ECO:0000313" key="8">
    <source>
        <dbReference type="Proteomes" id="UP000218165"/>
    </source>
</evidence>
<evidence type="ECO:0000256" key="4">
    <source>
        <dbReference type="ARBA" id="ARBA00022989"/>
    </source>
</evidence>
<reference evidence="8" key="1">
    <citation type="submission" date="2017-09" db="EMBL/GenBank/DDBJ databases">
        <title>Brachybacterium sp. VM2412.</title>
        <authorList>
            <person name="Tak E.J."/>
            <person name="Bae J.-W."/>
        </authorList>
    </citation>
    <scope>NUCLEOTIDE SEQUENCE [LARGE SCALE GENOMIC DNA]</scope>
    <source>
        <strain evidence="8">VM2412</strain>
    </source>
</reference>
<protein>
    <submittedName>
        <fullName evidence="7">Amino acid permease</fullName>
    </submittedName>
</protein>
<dbReference type="PANTHER" id="PTHR42770:SF7">
    <property type="entry name" value="MEMBRANE PROTEIN"/>
    <property type="match status" value="1"/>
</dbReference>
<gene>
    <name evidence="7" type="ORF">CFK38_04850</name>
</gene>
<evidence type="ECO:0000256" key="2">
    <source>
        <dbReference type="ARBA" id="ARBA00022475"/>
    </source>
</evidence>
<dbReference type="Pfam" id="PF13520">
    <property type="entry name" value="AA_permease_2"/>
    <property type="match status" value="1"/>
</dbReference>
<feature type="transmembrane region" description="Helical" evidence="6">
    <location>
        <begin position="26"/>
        <end position="46"/>
    </location>
</feature>
<dbReference type="PANTHER" id="PTHR42770">
    <property type="entry name" value="AMINO ACID TRANSPORTER-RELATED"/>
    <property type="match status" value="1"/>
</dbReference>
<feature type="transmembrane region" description="Helical" evidence="6">
    <location>
        <begin position="284"/>
        <end position="310"/>
    </location>
</feature>
<feature type="transmembrane region" description="Helical" evidence="6">
    <location>
        <begin position="129"/>
        <end position="147"/>
    </location>
</feature>
<dbReference type="KEGG" id="brz:CFK38_04850"/>
<keyword evidence="3 6" id="KW-0812">Transmembrane</keyword>
<dbReference type="EMBL" id="CP023563">
    <property type="protein sequence ID" value="ATG50931.1"/>
    <property type="molecule type" value="Genomic_DNA"/>
</dbReference>
<feature type="transmembrane region" description="Helical" evidence="6">
    <location>
        <begin position="241"/>
        <end position="263"/>
    </location>
</feature>
<keyword evidence="5 6" id="KW-0472">Membrane</keyword>
<evidence type="ECO:0000256" key="1">
    <source>
        <dbReference type="ARBA" id="ARBA00004651"/>
    </source>
</evidence>
<feature type="transmembrane region" description="Helical" evidence="6">
    <location>
        <begin position="154"/>
        <end position="176"/>
    </location>
</feature>
<dbReference type="InterPro" id="IPR050367">
    <property type="entry name" value="APC_superfamily"/>
</dbReference>
<evidence type="ECO:0000313" key="7">
    <source>
        <dbReference type="EMBL" id="ATG50931.1"/>
    </source>
</evidence>
<dbReference type="AlphaFoldDB" id="A0A291GL29"/>
<dbReference type="Gene3D" id="1.20.1740.10">
    <property type="entry name" value="Amino acid/polyamine transporter I"/>
    <property type="match status" value="1"/>
</dbReference>
<feature type="transmembrane region" description="Helical" evidence="6">
    <location>
        <begin position="52"/>
        <end position="76"/>
    </location>
</feature>
<keyword evidence="2" id="KW-1003">Cell membrane</keyword>
<feature type="transmembrane region" description="Helical" evidence="6">
    <location>
        <begin position="440"/>
        <end position="472"/>
    </location>
</feature>
<feature type="transmembrane region" description="Helical" evidence="6">
    <location>
        <begin position="330"/>
        <end position="356"/>
    </location>
</feature>
<sequence length="481" mass="47502">MSDLVERNPVISTPGSLARRLGLRDAVVIGLAAMIGAGAFVSLGAAQDLAGALAPLAVLLAAGVALCNATSTAQLAAQHPAAGGTYHFGRQQLGPWWGFLAGWCFVIGKIASCAAMALVIAAYLVPEPAQRIVAALVVVVLTAVNLVGVTRTAALARVLVTIALTALVLTGVRLAIGLATGATGTGGDAAGDATAGAADGVRTADGMIAGLADATPGPLAGSAAGLWDGGLAAVLSAGSGGAVGIVLAVAQAAALMFFAFAGYARVATLGEEVTEPRRTIPRAVLIALGIVAVLYLTLSVLLVLVGPAPGDQGWGPAPFLTALRSVGAGGAWSVVITVGAVAAAGGALLALVAGISRTALAMARQRDLPPVLAHVSPRFAVPQRAEIVAGLAVLALVLLAGDVLVAIAASAFGVLLYYAIANLAALTQVGEWRLFPKAMQVLGLCGCVLLVVALPGSTIAVGAVLVLLGLAYRGIVLAARR</sequence>
<dbReference type="GO" id="GO:0055085">
    <property type="term" value="P:transmembrane transport"/>
    <property type="evidence" value="ECO:0007669"/>
    <property type="project" value="InterPro"/>
</dbReference>
<dbReference type="GO" id="GO:0016020">
    <property type="term" value="C:membrane"/>
    <property type="evidence" value="ECO:0007669"/>
    <property type="project" value="UniProtKB-SubCell"/>
</dbReference>
<evidence type="ECO:0000256" key="6">
    <source>
        <dbReference type="SAM" id="Phobius"/>
    </source>
</evidence>
<keyword evidence="4 6" id="KW-1133">Transmembrane helix</keyword>
<dbReference type="Proteomes" id="UP000218165">
    <property type="component" value="Chromosome"/>
</dbReference>
<comment type="subcellular location">
    <subcellularLocation>
        <location evidence="1">Cell membrane</location>
        <topology evidence="1">Multi-pass membrane protein</topology>
    </subcellularLocation>
</comment>
<keyword evidence="8" id="KW-1185">Reference proteome</keyword>
<dbReference type="OrthoDB" id="259687at2"/>
<accession>A0A291GL29</accession>
<name>A0A291GL29_9MICO</name>
<evidence type="ECO:0000256" key="3">
    <source>
        <dbReference type="ARBA" id="ARBA00022692"/>
    </source>
</evidence>
<dbReference type="RefSeq" id="WP_096802069.1">
    <property type="nucleotide sequence ID" value="NZ_CP023563.1"/>
</dbReference>
<evidence type="ECO:0000256" key="5">
    <source>
        <dbReference type="ARBA" id="ARBA00023136"/>
    </source>
</evidence>
<dbReference type="PIRSF" id="PIRSF006060">
    <property type="entry name" value="AA_transporter"/>
    <property type="match status" value="1"/>
</dbReference>
<organism evidence="7 8">
    <name type="scientific">Brachybacterium vulturis</name>
    <dbReference type="NCBI Taxonomy" id="2017484"/>
    <lineage>
        <taxon>Bacteria</taxon>
        <taxon>Bacillati</taxon>
        <taxon>Actinomycetota</taxon>
        <taxon>Actinomycetes</taxon>
        <taxon>Micrococcales</taxon>
        <taxon>Dermabacteraceae</taxon>
        <taxon>Brachybacterium</taxon>
    </lineage>
</organism>
<dbReference type="InterPro" id="IPR002293">
    <property type="entry name" value="AA/rel_permease1"/>
</dbReference>